<dbReference type="SUPFAM" id="SSF52540">
    <property type="entry name" value="P-loop containing nucleoside triphosphate hydrolases"/>
    <property type="match status" value="1"/>
</dbReference>
<comment type="caution">
    <text evidence="2">The sequence shown here is derived from an EMBL/GenBank/DDBJ whole genome shotgun (WGS) entry which is preliminary data.</text>
</comment>
<proteinExistence type="predicted"/>
<dbReference type="Gene3D" id="3.40.50.300">
    <property type="entry name" value="P-loop containing nucleotide triphosphate hydrolases"/>
    <property type="match status" value="1"/>
</dbReference>
<keyword evidence="2" id="KW-0067">ATP-binding</keyword>
<keyword evidence="2" id="KW-0547">Nucleotide-binding</keyword>
<keyword evidence="2" id="KW-0378">Hydrolase</keyword>
<organism evidence="2">
    <name type="scientific">gut metagenome</name>
    <dbReference type="NCBI Taxonomy" id="749906"/>
    <lineage>
        <taxon>unclassified sequences</taxon>
        <taxon>metagenomes</taxon>
        <taxon>organismal metagenomes</taxon>
    </lineage>
</organism>
<dbReference type="InterPro" id="IPR027417">
    <property type="entry name" value="P-loop_NTPase"/>
</dbReference>
<feature type="domain" description="DEAD/DEAH-box helicase" evidence="1">
    <location>
        <begin position="19"/>
        <end position="51"/>
    </location>
</feature>
<feature type="non-terminal residue" evidence="2">
    <location>
        <position position="52"/>
    </location>
</feature>
<dbReference type="InterPro" id="IPR011545">
    <property type="entry name" value="DEAD/DEAH_box_helicase_dom"/>
</dbReference>
<keyword evidence="2" id="KW-0347">Helicase</keyword>
<dbReference type="GO" id="GO:0003676">
    <property type="term" value="F:nucleic acid binding"/>
    <property type="evidence" value="ECO:0007669"/>
    <property type="project" value="InterPro"/>
</dbReference>
<accession>J9FGW0</accession>
<dbReference type="GO" id="GO:0005524">
    <property type="term" value="F:ATP binding"/>
    <property type="evidence" value="ECO:0007669"/>
    <property type="project" value="InterPro"/>
</dbReference>
<dbReference type="GO" id="GO:0004386">
    <property type="term" value="F:helicase activity"/>
    <property type="evidence" value="ECO:0007669"/>
    <property type="project" value="UniProtKB-KW"/>
</dbReference>
<dbReference type="EMBL" id="AMCI01006835">
    <property type="protein sequence ID" value="EJW93668.1"/>
    <property type="molecule type" value="Genomic_DNA"/>
</dbReference>
<dbReference type="Pfam" id="PF00270">
    <property type="entry name" value="DEAD"/>
    <property type="match status" value="1"/>
</dbReference>
<evidence type="ECO:0000259" key="1">
    <source>
        <dbReference type="Pfam" id="PF00270"/>
    </source>
</evidence>
<gene>
    <name evidence="2" type="ORF">EVA_18225</name>
</gene>
<dbReference type="AlphaFoldDB" id="J9FGW0"/>
<sequence length="52" mass="6083">MNLEFYLKKYFNYNEFRYPQKELIKLLLANKNLLVSLPTGSGKSIIFQLAGL</sequence>
<name>J9FGW0_9ZZZZ</name>
<evidence type="ECO:0000313" key="2">
    <source>
        <dbReference type="EMBL" id="EJW93668.1"/>
    </source>
</evidence>
<protein>
    <submittedName>
        <fullName evidence="2">Protein containing DNA/RNA helicase, DEAD/DEAH box type</fullName>
    </submittedName>
</protein>
<reference evidence="2" key="1">
    <citation type="journal article" date="2012" name="PLoS ONE">
        <title>Gene sets for utilization of primary and secondary nutrition supplies in the distal gut of endangered iberian lynx.</title>
        <authorList>
            <person name="Alcaide M."/>
            <person name="Messina E."/>
            <person name="Richter M."/>
            <person name="Bargiela R."/>
            <person name="Peplies J."/>
            <person name="Huws S.A."/>
            <person name="Newbold C.J."/>
            <person name="Golyshin P.N."/>
            <person name="Simon M.A."/>
            <person name="Lopez G."/>
            <person name="Yakimov M.M."/>
            <person name="Ferrer M."/>
        </authorList>
    </citation>
    <scope>NUCLEOTIDE SEQUENCE</scope>
</reference>